<keyword evidence="1" id="KW-0812">Transmembrane</keyword>
<sequence>MKKLEDKIINNLYREETRNSVINLFIRIFSFSFFAFFAWIFVSVVVEIIYKQSSFDLINFFGEDLEVWKKYLADNLIIFWDEMPKSILLATIILLVILFMLVVTFIKNFKTLRNKLMSIYKFYNKKI</sequence>
<dbReference type="Proteomes" id="UP000034536">
    <property type="component" value="Unassembled WGS sequence"/>
</dbReference>
<accession>A0A0G0CWJ6</accession>
<name>A0A0G0CWJ6_9BACT</name>
<gene>
    <name evidence="2" type="ORF">UR89_C0028G0006</name>
</gene>
<keyword evidence="1" id="KW-0472">Membrane</keyword>
<proteinExistence type="predicted"/>
<dbReference type="AlphaFoldDB" id="A0A0G0CWJ6"/>
<dbReference type="EMBL" id="LBQX01000028">
    <property type="protein sequence ID" value="KKP86249.1"/>
    <property type="molecule type" value="Genomic_DNA"/>
</dbReference>
<reference evidence="2 3" key="1">
    <citation type="journal article" date="2015" name="Nature">
        <title>rRNA introns, odd ribosomes, and small enigmatic genomes across a large radiation of phyla.</title>
        <authorList>
            <person name="Brown C.T."/>
            <person name="Hug L.A."/>
            <person name="Thomas B.C."/>
            <person name="Sharon I."/>
            <person name="Castelle C.J."/>
            <person name="Singh A."/>
            <person name="Wilkins M.J."/>
            <person name="Williams K.H."/>
            <person name="Banfield J.F."/>
        </authorList>
    </citation>
    <scope>NUCLEOTIDE SEQUENCE [LARGE SCALE GENOMIC DNA]</scope>
</reference>
<feature type="transmembrane region" description="Helical" evidence="1">
    <location>
        <begin position="87"/>
        <end position="106"/>
    </location>
</feature>
<evidence type="ECO:0000256" key="1">
    <source>
        <dbReference type="SAM" id="Phobius"/>
    </source>
</evidence>
<evidence type="ECO:0000313" key="2">
    <source>
        <dbReference type="EMBL" id="KKP86249.1"/>
    </source>
</evidence>
<protein>
    <submittedName>
        <fullName evidence="2">Uncharacterized protein</fullName>
    </submittedName>
</protein>
<organism evidence="2 3">
    <name type="scientific">Candidatus Roizmanbacteria bacterium GW2011_GWA2_35_8</name>
    <dbReference type="NCBI Taxonomy" id="1618479"/>
    <lineage>
        <taxon>Bacteria</taxon>
        <taxon>Candidatus Roizmaniibacteriota</taxon>
    </lineage>
</organism>
<comment type="caution">
    <text evidence="2">The sequence shown here is derived from an EMBL/GenBank/DDBJ whole genome shotgun (WGS) entry which is preliminary data.</text>
</comment>
<feature type="transmembrane region" description="Helical" evidence="1">
    <location>
        <begin position="21"/>
        <end position="50"/>
    </location>
</feature>
<evidence type="ECO:0000313" key="3">
    <source>
        <dbReference type="Proteomes" id="UP000034536"/>
    </source>
</evidence>
<keyword evidence="1" id="KW-1133">Transmembrane helix</keyword>